<dbReference type="Proteomes" id="UP001642520">
    <property type="component" value="Unassembled WGS sequence"/>
</dbReference>
<protein>
    <recommendedName>
        <fullName evidence="1">Sm domain-containing protein</fullName>
    </recommendedName>
</protein>
<dbReference type="InterPro" id="IPR034109">
    <property type="entry name" value="Lsm11_M"/>
</dbReference>
<dbReference type="PANTHER" id="PTHR21415">
    <property type="entry name" value="U7 SNRNA-ASSOCIATED SM-LIKE PROTEIN LSM11"/>
    <property type="match status" value="1"/>
</dbReference>
<sequence>MADDESSSTSDESLDVKSAKFDPMKALYSTKIRLSRSNAPIYDNVSKFEAVLSGLSGRTKAKDPSSKVEQGECSRQRFLPHQEPVRGRRFGRRENWDTEGRNILAKMQKAFGPLGMLHGCMESRTRVKVYTRNARGIRGHVEAYVAAFDKHWNLALEDCFEVWTRKVKRKAPALGAPSATSAEDDTAPKVVVKKIEGKRETLERHVPQMLLRGEQVAIIVKIN</sequence>
<keyword evidence="3" id="KW-1185">Reference proteome</keyword>
<gene>
    <name evidence="2" type="ORF">XYLVIOL_LOCUS8536</name>
</gene>
<evidence type="ECO:0000313" key="3">
    <source>
        <dbReference type="Proteomes" id="UP001642520"/>
    </source>
</evidence>
<dbReference type="SMART" id="SM00651">
    <property type="entry name" value="Sm"/>
    <property type="match status" value="1"/>
</dbReference>
<reference evidence="2 3" key="1">
    <citation type="submission" date="2024-08" db="EMBL/GenBank/DDBJ databases">
        <authorList>
            <person name="Will J Nash"/>
            <person name="Angela Man"/>
            <person name="Seanna McTaggart"/>
            <person name="Kendall Baker"/>
            <person name="Tom Barker"/>
            <person name="Leah Catchpole"/>
            <person name="Alex Durrant"/>
            <person name="Karim Gharbi"/>
            <person name="Naomi Irish"/>
            <person name="Gemy Kaithakottil"/>
            <person name="Debby Ku"/>
            <person name="Aaliyah Providence"/>
            <person name="Felix Shaw"/>
            <person name="David Swarbreck"/>
            <person name="Chris Watkins"/>
            <person name="Ann M. McCartney"/>
            <person name="Giulio Formenti"/>
            <person name="Alice Mouton"/>
            <person name="Noel Vella"/>
            <person name="Bjorn M von Reumont"/>
            <person name="Adriana Vella"/>
            <person name="Wilfried Haerty"/>
        </authorList>
    </citation>
    <scope>NUCLEOTIDE SEQUENCE [LARGE SCALE GENOMIC DNA]</scope>
</reference>
<dbReference type="EMBL" id="CAXAJV020001296">
    <property type="protein sequence ID" value="CAL7947817.1"/>
    <property type="molecule type" value="Genomic_DNA"/>
</dbReference>
<dbReference type="Gene3D" id="2.30.30.100">
    <property type="match status" value="1"/>
</dbReference>
<organism evidence="2 3">
    <name type="scientific">Xylocopa violacea</name>
    <name type="common">Violet carpenter bee</name>
    <name type="synonym">Apis violacea</name>
    <dbReference type="NCBI Taxonomy" id="135666"/>
    <lineage>
        <taxon>Eukaryota</taxon>
        <taxon>Metazoa</taxon>
        <taxon>Ecdysozoa</taxon>
        <taxon>Arthropoda</taxon>
        <taxon>Hexapoda</taxon>
        <taxon>Insecta</taxon>
        <taxon>Pterygota</taxon>
        <taxon>Neoptera</taxon>
        <taxon>Endopterygota</taxon>
        <taxon>Hymenoptera</taxon>
        <taxon>Apocrita</taxon>
        <taxon>Aculeata</taxon>
        <taxon>Apoidea</taxon>
        <taxon>Anthophila</taxon>
        <taxon>Apidae</taxon>
        <taxon>Xylocopa</taxon>
        <taxon>Xylocopa</taxon>
    </lineage>
</organism>
<dbReference type="InterPro" id="IPR039267">
    <property type="entry name" value="Lsm11"/>
</dbReference>
<dbReference type="SUPFAM" id="SSF50182">
    <property type="entry name" value="Sm-like ribonucleoproteins"/>
    <property type="match status" value="1"/>
</dbReference>
<dbReference type="CDD" id="cd01739">
    <property type="entry name" value="LSm11_M"/>
    <property type="match status" value="1"/>
</dbReference>
<accession>A0ABP1P3N6</accession>
<comment type="caution">
    <text evidence="2">The sequence shown here is derived from an EMBL/GenBank/DDBJ whole genome shotgun (WGS) entry which is preliminary data.</text>
</comment>
<dbReference type="Pfam" id="PF01423">
    <property type="entry name" value="LSM"/>
    <property type="match status" value="1"/>
</dbReference>
<proteinExistence type="predicted"/>
<evidence type="ECO:0000259" key="1">
    <source>
        <dbReference type="SMART" id="SM00651"/>
    </source>
</evidence>
<dbReference type="PANTHER" id="PTHR21415:SF1">
    <property type="entry name" value="U7 SNRNA-ASSOCIATED SM-LIKE PROTEIN LSM11"/>
    <property type="match status" value="1"/>
</dbReference>
<evidence type="ECO:0000313" key="2">
    <source>
        <dbReference type="EMBL" id="CAL7947817.1"/>
    </source>
</evidence>
<name>A0ABP1P3N6_XYLVO</name>
<dbReference type="InterPro" id="IPR001163">
    <property type="entry name" value="Sm_dom_euk/arc"/>
</dbReference>
<dbReference type="InterPro" id="IPR010920">
    <property type="entry name" value="LSM_dom_sf"/>
</dbReference>
<feature type="domain" description="Sm" evidence="1">
    <location>
        <begin position="115"/>
        <end position="221"/>
    </location>
</feature>